<proteinExistence type="predicted"/>
<keyword evidence="5" id="KW-0325">Glycoprotein</keyword>
<keyword evidence="3" id="KW-0808">Transferase</keyword>
<reference evidence="7 8" key="1">
    <citation type="submission" date="2024-02" db="EMBL/GenBank/DDBJ databases">
        <authorList>
            <person name="Vignale AGUSTIN F."/>
            <person name="Sosa J E."/>
            <person name="Modenutti C."/>
        </authorList>
    </citation>
    <scope>NUCLEOTIDE SEQUENCE [LARGE SCALE GENOMIC DNA]</scope>
</reference>
<dbReference type="PANTHER" id="PTHR31042">
    <property type="entry name" value="CORE-2/I-BRANCHING BETA-1,6-N-ACETYLGLUCOSAMINYLTRANSFERASE FAMILY PROTEIN-RELATED"/>
    <property type="match status" value="1"/>
</dbReference>
<gene>
    <name evidence="7" type="ORF">ILEXP_LOCUS366</name>
</gene>
<evidence type="ECO:0000256" key="4">
    <source>
        <dbReference type="ARBA" id="ARBA00023136"/>
    </source>
</evidence>
<evidence type="ECO:0000313" key="8">
    <source>
        <dbReference type="Proteomes" id="UP001642360"/>
    </source>
</evidence>
<dbReference type="GO" id="GO:0016020">
    <property type="term" value="C:membrane"/>
    <property type="evidence" value="ECO:0007669"/>
    <property type="project" value="UniProtKB-SubCell"/>
</dbReference>
<sequence>MKNQQQHHQPISTAKPFNFQIYLHKLIIYFLFLGSGLTIGITLSFYLKDLPFGFQFNQFSLQSSPTSLPPPPSLPQQNLSSPNFPIPTKSNSRIGLKEYLKVPNAMHDMEDEELLWRASMVPRIRNLPFRRVPKVAFMFLTRGDLPLAPLWERFFKGHEGLYSIYVHPQPSFNGTVPEDSVFHGRRIPSKVR</sequence>
<evidence type="ECO:0000256" key="6">
    <source>
        <dbReference type="SAM" id="Phobius"/>
    </source>
</evidence>
<comment type="subcellular location">
    <subcellularLocation>
        <location evidence="1">Membrane</location>
        <topology evidence="1">Single-pass type II membrane protein</topology>
    </subcellularLocation>
</comment>
<accession>A0ABC8QUB4</accession>
<evidence type="ECO:0000256" key="3">
    <source>
        <dbReference type="ARBA" id="ARBA00022679"/>
    </source>
</evidence>
<keyword evidence="2" id="KW-0328">Glycosyltransferase</keyword>
<dbReference type="Proteomes" id="UP001642360">
    <property type="component" value="Unassembled WGS sequence"/>
</dbReference>
<dbReference type="AlphaFoldDB" id="A0ABC8QUB4"/>
<keyword evidence="6" id="KW-1133">Transmembrane helix</keyword>
<name>A0ABC8QUB4_9AQUA</name>
<keyword evidence="6" id="KW-0812">Transmembrane</keyword>
<dbReference type="InterPro" id="IPR044174">
    <property type="entry name" value="BC10-like"/>
</dbReference>
<evidence type="ECO:0000256" key="5">
    <source>
        <dbReference type="ARBA" id="ARBA00023180"/>
    </source>
</evidence>
<dbReference type="GO" id="GO:0016757">
    <property type="term" value="F:glycosyltransferase activity"/>
    <property type="evidence" value="ECO:0007669"/>
    <property type="project" value="UniProtKB-KW"/>
</dbReference>
<organism evidence="7 8">
    <name type="scientific">Ilex paraguariensis</name>
    <name type="common">yerba mate</name>
    <dbReference type="NCBI Taxonomy" id="185542"/>
    <lineage>
        <taxon>Eukaryota</taxon>
        <taxon>Viridiplantae</taxon>
        <taxon>Streptophyta</taxon>
        <taxon>Embryophyta</taxon>
        <taxon>Tracheophyta</taxon>
        <taxon>Spermatophyta</taxon>
        <taxon>Magnoliopsida</taxon>
        <taxon>eudicotyledons</taxon>
        <taxon>Gunneridae</taxon>
        <taxon>Pentapetalae</taxon>
        <taxon>asterids</taxon>
        <taxon>campanulids</taxon>
        <taxon>Aquifoliales</taxon>
        <taxon>Aquifoliaceae</taxon>
        <taxon>Ilex</taxon>
    </lineage>
</organism>
<dbReference type="PANTHER" id="PTHR31042:SF131">
    <property type="entry name" value="CORE-2_I-BRANCHING BETA-1,6-N-ACETYLGLUCOSAMINYLTRANSFERASE FAMILY PROTEIN"/>
    <property type="match status" value="1"/>
</dbReference>
<comment type="caution">
    <text evidence="7">The sequence shown here is derived from an EMBL/GenBank/DDBJ whole genome shotgun (WGS) entry which is preliminary data.</text>
</comment>
<evidence type="ECO:0000256" key="1">
    <source>
        <dbReference type="ARBA" id="ARBA00004606"/>
    </source>
</evidence>
<dbReference type="Pfam" id="PF02485">
    <property type="entry name" value="Branch"/>
    <property type="match status" value="1"/>
</dbReference>
<keyword evidence="8" id="KW-1185">Reference proteome</keyword>
<protein>
    <submittedName>
        <fullName evidence="7">Uncharacterized protein</fullName>
    </submittedName>
</protein>
<evidence type="ECO:0000256" key="2">
    <source>
        <dbReference type="ARBA" id="ARBA00022676"/>
    </source>
</evidence>
<dbReference type="EMBL" id="CAUOFW020000015">
    <property type="protein sequence ID" value="CAK9133452.1"/>
    <property type="molecule type" value="Genomic_DNA"/>
</dbReference>
<evidence type="ECO:0000313" key="7">
    <source>
        <dbReference type="EMBL" id="CAK9133452.1"/>
    </source>
</evidence>
<dbReference type="InterPro" id="IPR003406">
    <property type="entry name" value="Glyco_trans_14"/>
</dbReference>
<keyword evidence="4 6" id="KW-0472">Membrane</keyword>
<feature type="transmembrane region" description="Helical" evidence="6">
    <location>
        <begin position="26"/>
        <end position="47"/>
    </location>
</feature>